<dbReference type="Proteomes" id="UP000292085">
    <property type="component" value="Unassembled WGS sequence"/>
</dbReference>
<evidence type="ECO:0000259" key="4">
    <source>
        <dbReference type="PROSITE" id="PS51468"/>
    </source>
</evidence>
<evidence type="ECO:0000259" key="3">
    <source>
        <dbReference type="PROSITE" id="PS50234"/>
    </source>
</evidence>
<protein>
    <submittedName>
        <fullName evidence="5">Marine proteobacterial sortase target protein</fullName>
    </submittedName>
</protein>
<evidence type="ECO:0000313" key="5">
    <source>
        <dbReference type="EMBL" id="RZF65223.1"/>
    </source>
</evidence>
<dbReference type="SMART" id="SM00327">
    <property type="entry name" value="VWA"/>
    <property type="match status" value="1"/>
</dbReference>
<dbReference type="PROSITE" id="PS50234">
    <property type="entry name" value="VWFA"/>
    <property type="match status" value="1"/>
</dbReference>
<feature type="chain" id="PRO_5020369560" evidence="2">
    <location>
        <begin position="32"/>
        <end position="702"/>
    </location>
</feature>
<dbReference type="Pfam" id="PF13768">
    <property type="entry name" value="VWA_3"/>
    <property type="match status" value="1"/>
</dbReference>
<evidence type="ECO:0000313" key="6">
    <source>
        <dbReference type="Proteomes" id="UP000292085"/>
    </source>
</evidence>
<feature type="domain" description="VIT" evidence="4">
    <location>
        <begin position="46"/>
        <end position="174"/>
    </location>
</feature>
<keyword evidence="1" id="KW-1133">Transmembrane helix</keyword>
<dbReference type="PANTHER" id="PTHR45737:SF6">
    <property type="entry name" value="VON WILLEBRAND FACTOR A DOMAIN-CONTAINING PROTEIN 5A"/>
    <property type="match status" value="1"/>
</dbReference>
<feature type="transmembrane region" description="Helical" evidence="1">
    <location>
        <begin position="670"/>
        <end position="692"/>
    </location>
</feature>
<name>A0A4Q6XWV2_9SPHN</name>
<accession>A0A4Q6XWV2</accession>
<dbReference type="PANTHER" id="PTHR45737">
    <property type="entry name" value="VON WILLEBRAND FACTOR A DOMAIN-CONTAINING PROTEIN 5A"/>
    <property type="match status" value="1"/>
</dbReference>
<proteinExistence type="predicted"/>
<dbReference type="PROSITE" id="PS51468">
    <property type="entry name" value="VIT"/>
    <property type="match status" value="1"/>
</dbReference>
<dbReference type="Gene3D" id="3.40.50.410">
    <property type="entry name" value="von Willebrand factor, type A domain"/>
    <property type="match status" value="1"/>
</dbReference>
<dbReference type="NCBIfam" id="TIGR03788">
    <property type="entry name" value="marine_srt_targ"/>
    <property type="match status" value="1"/>
</dbReference>
<feature type="signal peptide" evidence="2">
    <location>
        <begin position="1"/>
        <end position="31"/>
    </location>
</feature>
<dbReference type="InterPro" id="IPR013694">
    <property type="entry name" value="VIT"/>
</dbReference>
<reference evidence="5 6" key="1">
    <citation type="submission" date="2019-02" db="EMBL/GenBank/DDBJ databases">
        <authorList>
            <person name="Li Y."/>
        </authorList>
    </citation>
    <scope>NUCLEOTIDE SEQUENCE [LARGE SCALE GENOMIC DNA]</scope>
    <source>
        <strain evidence="5 6">3-7</strain>
    </source>
</reference>
<dbReference type="InterPro" id="IPR002035">
    <property type="entry name" value="VWF_A"/>
</dbReference>
<sequence length="702" mass="74476">MSADTRRRLAIGAIGLVGVVLGSLAAAQAQAADAGDPAAGGALLLQARDNKDGTPAALPAVRLGTDMDVIVNGPVMRVRMTQAFRNTSKGWMEATYLYPLPDDGAVDTLKMVVGQRVIVGHIKRRAEARDIYERAKAQGQRSGLVEADRPNLFRTNVANVGPGETVLISIEYQAPVRQLGGEYAMRLPLVVGPRYVPPRSLTSSAGLADAARVTAPLAAPGAPLNPVSITIHLAPGFVPANIISPYHRIRVVDAGPAERTITLAMGEEPADRDFELRWRSASADPMLSLFRQAIGGQQYVMATITPQTRVEPGKVAPREMIFVIDNSGSMGGGSMDAAKQSLLHALGTLRPEDTFNVIRFDNTMTQLFEQPTPASVEQVEIARKFTAGLEAAGGTEMLPALKAALVDGHPANKGVRQIVFLTDGDLSDEKDMMAEIAAHGGRSRVFMVGIGSAPNNYLMRRMAEAGRGTYTNIGEGNEVLAKMTALLDRLKTPAMHDIAVRVEGSPLDLTPHDLPDLYAGEPLVLLGKGDDLKGTLVVSGMIGDTRWSQRVDLGQAAASPAVARLWASRSIADVEAERWSGQLESAAADEKIAQLGLAYDLVTTQTSLVAVDETSARPEGAKLTSEDLPLLLPKGWNFDALLGHDAPAAAPAAGLPDAEQQMDLPQTATGFLGAVWRGLAMLVLGVVGLVAARRRGRVEVSR</sequence>
<keyword evidence="6" id="KW-1185">Reference proteome</keyword>
<gene>
    <name evidence="5" type="ORF">EWE75_06835</name>
</gene>
<dbReference type="InterPro" id="IPR022440">
    <property type="entry name" value="CHP03788"/>
</dbReference>
<keyword evidence="1" id="KW-0472">Membrane</keyword>
<dbReference type="Pfam" id="PF08487">
    <property type="entry name" value="VIT"/>
    <property type="match status" value="1"/>
</dbReference>
<keyword evidence="1" id="KW-0812">Transmembrane</keyword>
<organism evidence="5 6">
    <name type="scientific">Sphingomonas populi</name>
    <dbReference type="NCBI Taxonomy" id="2484750"/>
    <lineage>
        <taxon>Bacteria</taxon>
        <taxon>Pseudomonadati</taxon>
        <taxon>Pseudomonadota</taxon>
        <taxon>Alphaproteobacteria</taxon>
        <taxon>Sphingomonadales</taxon>
        <taxon>Sphingomonadaceae</taxon>
        <taxon>Sphingomonas</taxon>
    </lineage>
</organism>
<feature type="domain" description="VWFA" evidence="3">
    <location>
        <begin position="319"/>
        <end position="490"/>
    </location>
</feature>
<dbReference type="AlphaFoldDB" id="A0A4Q6XWV2"/>
<comment type="caution">
    <text evidence="5">The sequence shown here is derived from an EMBL/GenBank/DDBJ whole genome shotgun (WGS) entry which is preliminary data.</text>
</comment>
<dbReference type="SUPFAM" id="SSF53300">
    <property type="entry name" value="vWA-like"/>
    <property type="match status" value="1"/>
</dbReference>
<dbReference type="OrthoDB" id="9784383at2"/>
<evidence type="ECO:0000256" key="1">
    <source>
        <dbReference type="SAM" id="Phobius"/>
    </source>
</evidence>
<evidence type="ECO:0000256" key="2">
    <source>
        <dbReference type="SAM" id="SignalP"/>
    </source>
</evidence>
<dbReference type="InterPro" id="IPR036465">
    <property type="entry name" value="vWFA_dom_sf"/>
</dbReference>
<keyword evidence="2" id="KW-0732">Signal</keyword>
<dbReference type="SMART" id="SM00609">
    <property type="entry name" value="VIT"/>
    <property type="match status" value="1"/>
</dbReference>
<dbReference type="EMBL" id="SGIS01000008">
    <property type="protein sequence ID" value="RZF65223.1"/>
    <property type="molecule type" value="Genomic_DNA"/>
</dbReference>